<protein>
    <submittedName>
        <fullName evidence="1">Uncharacterized protein</fullName>
    </submittedName>
</protein>
<sequence length="72" mass="8205">MRFEFGQRVCKVPGRHALTVSEGLSKNRITAIASARILDVVWILMQLLVVKSEFSGNGKINFCVRYMIHVIR</sequence>
<evidence type="ECO:0000313" key="1">
    <source>
        <dbReference type="EMBL" id="BDD10518.1"/>
    </source>
</evidence>
<proteinExistence type="predicted"/>
<dbReference type="EMBL" id="AP025314">
    <property type="protein sequence ID" value="BDD10518.1"/>
    <property type="molecule type" value="Genomic_DNA"/>
</dbReference>
<reference evidence="1 2" key="1">
    <citation type="submission" date="2021-12" db="EMBL/GenBank/DDBJ databases">
        <title>Genome sequencing of bacteria with rrn-lacking chromosome and rrn-plasmid.</title>
        <authorList>
            <person name="Anda M."/>
            <person name="Iwasaki W."/>
        </authorList>
    </citation>
    <scope>NUCLEOTIDE SEQUENCE [LARGE SCALE GENOMIC DNA]</scope>
    <source>
        <strain evidence="1 2">DSM 100852</strain>
    </source>
</reference>
<evidence type="ECO:0000313" key="2">
    <source>
        <dbReference type="Proteomes" id="UP001348817"/>
    </source>
</evidence>
<gene>
    <name evidence="1" type="ORF">FUAX_29500</name>
</gene>
<organism evidence="1 2">
    <name type="scientific">Fulvitalea axinellae</name>
    <dbReference type="NCBI Taxonomy" id="1182444"/>
    <lineage>
        <taxon>Bacteria</taxon>
        <taxon>Pseudomonadati</taxon>
        <taxon>Bacteroidota</taxon>
        <taxon>Cytophagia</taxon>
        <taxon>Cytophagales</taxon>
        <taxon>Persicobacteraceae</taxon>
        <taxon>Fulvitalea</taxon>
    </lineage>
</organism>
<dbReference type="KEGG" id="fax:FUAX_29500"/>
<dbReference type="AlphaFoldDB" id="A0AAU9CQZ8"/>
<name>A0AAU9CQZ8_9BACT</name>
<dbReference type="Proteomes" id="UP001348817">
    <property type="component" value="Chromosome"/>
</dbReference>
<keyword evidence="2" id="KW-1185">Reference proteome</keyword>
<accession>A0AAU9CQZ8</accession>